<dbReference type="CDD" id="cd04455">
    <property type="entry name" value="S1_NusA"/>
    <property type="match status" value="1"/>
</dbReference>
<dbReference type="Gene3D" id="3.30.1480.10">
    <property type="entry name" value="NusA, N-terminal domain"/>
    <property type="match status" value="1"/>
</dbReference>
<comment type="subunit">
    <text evidence="6">Monomer. Binds directly to the core enzyme of the DNA-dependent RNA polymerase and to nascent RNA.</text>
</comment>
<keyword evidence="2 6" id="KW-0963">Cytoplasm</keyword>
<dbReference type="InterPro" id="IPR012340">
    <property type="entry name" value="NA-bd_OB-fold"/>
</dbReference>
<dbReference type="InterPro" id="IPR036555">
    <property type="entry name" value="NusA_N_sf"/>
</dbReference>
<proteinExistence type="inferred from homology"/>
<dbReference type="SUPFAM" id="SSF50249">
    <property type="entry name" value="Nucleic acid-binding proteins"/>
    <property type="match status" value="1"/>
</dbReference>
<dbReference type="HAMAP" id="MF_00945_B">
    <property type="entry name" value="NusA_B"/>
    <property type="match status" value="1"/>
</dbReference>
<dbReference type="Proteomes" id="UP000009072">
    <property type="component" value="Chromosome"/>
</dbReference>
<dbReference type="PANTHER" id="PTHR22648">
    <property type="entry name" value="TRANSCRIPTION TERMINATION FACTOR NUSA"/>
    <property type="match status" value="1"/>
</dbReference>
<feature type="domain" description="Transcription factor NusA N-terminal" evidence="8">
    <location>
        <begin position="18"/>
        <end position="139"/>
    </location>
</feature>
<dbReference type="AlphaFoldDB" id="Q6KIE0"/>
<dbReference type="InterPro" id="IPR009019">
    <property type="entry name" value="KH_sf_prok-type"/>
</dbReference>
<dbReference type="InterPro" id="IPR013735">
    <property type="entry name" value="TF_NusA_N"/>
</dbReference>
<reference evidence="11 12" key="1">
    <citation type="journal article" date="2004" name="Genome Res.">
        <title>The complete genome and proteome of Mycoplasma mobile.</title>
        <authorList>
            <person name="Jaffe J.D."/>
            <person name="Stange-Thomann N."/>
            <person name="Smith C."/>
            <person name="DeCaprio D."/>
            <person name="Fisher S."/>
            <person name="Butler J."/>
            <person name="Calvo S."/>
            <person name="Elkins T."/>
            <person name="FitzGerald M.G."/>
            <person name="Hafez N."/>
            <person name="Kodira C.D."/>
            <person name="Major J."/>
            <person name="Wang S."/>
            <person name="Wilkinson J."/>
            <person name="Nicol R."/>
            <person name="Nusbaum C."/>
            <person name="Birren B."/>
            <person name="Berg H.C."/>
            <person name="Church G.M."/>
        </authorList>
    </citation>
    <scope>NUCLEOTIDE SEQUENCE [LARGE SCALE GENOMIC DNA]</scope>
    <source>
        <strain evidence="12">ATCC 43663 / 163K / NCTC 11711</strain>
    </source>
</reference>
<dbReference type="STRING" id="267748.MMOB1500"/>
<comment type="subcellular location">
    <subcellularLocation>
        <location evidence="6">Cytoplasm</location>
    </subcellularLocation>
</comment>
<dbReference type="GO" id="GO:0005829">
    <property type="term" value="C:cytosol"/>
    <property type="evidence" value="ECO:0007669"/>
    <property type="project" value="TreeGrafter"/>
</dbReference>
<keyword evidence="12" id="KW-1185">Reference proteome</keyword>
<dbReference type="Gene3D" id="3.30.300.20">
    <property type="match status" value="2"/>
</dbReference>
<dbReference type="EMBL" id="AE017308">
    <property type="protein sequence ID" value="AAT27636.1"/>
    <property type="molecule type" value="Genomic_DNA"/>
</dbReference>
<dbReference type="GO" id="GO:0006353">
    <property type="term" value="P:DNA-templated transcription termination"/>
    <property type="evidence" value="ECO:0007669"/>
    <property type="project" value="UniProtKB-UniRule"/>
</dbReference>
<keyword evidence="3 6" id="KW-0694">RNA-binding</keyword>
<accession>Q6KIE0</accession>
<keyword evidence="1 6" id="KW-0806">Transcription termination</keyword>
<dbReference type="InterPro" id="IPR010213">
    <property type="entry name" value="TF_NusA"/>
</dbReference>
<dbReference type="Pfam" id="PF08529">
    <property type="entry name" value="NusA_N"/>
    <property type="match status" value="1"/>
</dbReference>
<dbReference type="PANTHER" id="PTHR22648:SF0">
    <property type="entry name" value="TRANSCRIPTION TERMINATION_ANTITERMINATION PROTEIN NUSA"/>
    <property type="match status" value="1"/>
</dbReference>
<dbReference type="SUPFAM" id="SSF69705">
    <property type="entry name" value="Transcription factor NusA, N-terminal domain"/>
    <property type="match status" value="1"/>
</dbReference>
<evidence type="ECO:0000256" key="3">
    <source>
        <dbReference type="ARBA" id="ARBA00022884"/>
    </source>
</evidence>
<dbReference type="Pfam" id="PF26594">
    <property type="entry name" value="KH_NusA_2nd"/>
    <property type="match status" value="1"/>
</dbReference>
<dbReference type="NCBIfam" id="NF006645">
    <property type="entry name" value="PRK09202.4-5"/>
    <property type="match status" value="1"/>
</dbReference>
<feature type="region of interest" description="Disordered" evidence="7">
    <location>
        <begin position="441"/>
        <end position="465"/>
    </location>
</feature>
<dbReference type="InterPro" id="IPR015946">
    <property type="entry name" value="KH_dom-like_a/b"/>
</dbReference>
<dbReference type="CDD" id="cd22529">
    <property type="entry name" value="KH-II_NusA_rpt2"/>
    <property type="match status" value="1"/>
</dbReference>
<gene>
    <name evidence="6 11" type="primary">nusA</name>
    <name evidence="11" type="ordered locus">MMOB1500</name>
</gene>
<comment type="similarity">
    <text evidence="6">Belongs to the NusA family.</text>
</comment>
<dbReference type="InterPro" id="IPR025249">
    <property type="entry name" value="TF_NusA_KH_1st"/>
</dbReference>
<organism evidence="11 12">
    <name type="scientific">Mycoplasma mobile (strain ATCC 43663 / 163K / NCTC 11711)</name>
    <name type="common">Mesomycoplasma mobile</name>
    <dbReference type="NCBI Taxonomy" id="267748"/>
    <lineage>
        <taxon>Bacteria</taxon>
        <taxon>Bacillati</taxon>
        <taxon>Mycoplasmatota</taxon>
        <taxon>Mycoplasmoidales</taxon>
        <taxon>Metamycoplasmataceae</taxon>
        <taxon>Mesomycoplasma</taxon>
    </lineage>
</organism>
<sequence>MSIKKEKTNEKLTIKDFFELVGSRADLSQKEVMDTLLNAITLIFNNDFDPNAKLDLVIEKSETGESKIKLYILNKLVTDYDVEEEEKYYSMNVENAKKINPSLEVNMTFKDEIPFESFSPSIFKKIYNVFTQSMKEFSKEYLISKYGNLKGQIIRMKIEGINITNNRRMVSLKLENENGSIEAFMPDKLQNPNIEMVIGDYVEVYVEDVKPDSRGLRVIVSNTSNEILKKLLELEIPEIASGNIVINAIKRIPGIRSKIAVSKTSFAPDGIDPMGAIVGQKGSRINKISDRLGGEKIDVILFDTNLEKFIINSISPASVAHISKINDEANNHFLVVVPDLDNTKAIGKAGQNVKLAAGLTETRLDILSVTQAKEKGIELLNNGNLDKSNFGNRRPSFSRTRTEFNNGHRSTSFNSIMEDFDKEVETYKTNILTLQDKAPEDFPSFLPKKNTPNSKNNKSIEFPQSFSSFNTQKEDTFSMEDLAKINSDFETDSDIASYDDFDMNNLDVDGADWD</sequence>
<dbReference type="eggNOG" id="COG0195">
    <property type="taxonomic scope" value="Bacteria"/>
</dbReference>
<dbReference type="InterPro" id="IPR030842">
    <property type="entry name" value="TF_NusA_bacterial"/>
</dbReference>
<dbReference type="GO" id="GO:0003700">
    <property type="term" value="F:DNA-binding transcription factor activity"/>
    <property type="evidence" value="ECO:0007669"/>
    <property type="project" value="InterPro"/>
</dbReference>
<dbReference type="CDD" id="cd02134">
    <property type="entry name" value="KH-II_NusA_rpt1"/>
    <property type="match status" value="1"/>
</dbReference>
<feature type="domain" description="NusA-like second KH" evidence="10">
    <location>
        <begin position="307"/>
        <end position="374"/>
    </location>
</feature>
<evidence type="ECO:0000256" key="5">
    <source>
        <dbReference type="ARBA" id="ARBA00023163"/>
    </source>
</evidence>
<dbReference type="RefSeq" id="WP_011264670.1">
    <property type="nucleotide sequence ID" value="NC_006908.1"/>
</dbReference>
<protein>
    <recommendedName>
        <fullName evidence="6">Transcription termination/antitermination protein NusA</fullName>
    </recommendedName>
</protein>
<feature type="compositionally biased region" description="Low complexity" evidence="7">
    <location>
        <begin position="447"/>
        <end position="459"/>
    </location>
</feature>
<evidence type="ECO:0000313" key="11">
    <source>
        <dbReference type="EMBL" id="AAT27636.1"/>
    </source>
</evidence>
<feature type="domain" description="Transcription factor NusA first KH" evidence="9">
    <location>
        <begin position="223"/>
        <end position="301"/>
    </location>
</feature>
<dbReference type="GO" id="GO:0031564">
    <property type="term" value="P:transcription antitermination"/>
    <property type="evidence" value="ECO:0007669"/>
    <property type="project" value="UniProtKB-UniRule"/>
</dbReference>
<dbReference type="OrthoDB" id="9807233at2"/>
<dbReference type="KEGG" id="mmo:MMOB1500"/>
<evidence type="ECO:0000259" key="9">
    <source>
        <dbReference type="Pfam" id="PF13184"/>
    </source>
</evidence>
<dbReference type="Pfam" id="PF13184">
    <property type="entry name" value="KH_NusA_1st"/>
    <property type="match status" value="1"/>
</dbReference>
<evidence type="ECO:0000259" key="8">
    <source>
        <dbReference type="Pfam" id="PF08529"/>
    </source>
</evidence>
<name>Q6KIE0_MYCM1</name>
<evidence type="ECO:0000259" key="10">
    <source>
        <dbReference type="Pfam" id="PF26594"/>
    </source>
</evidence>
<dbReference type="GO" id="GO:0003723">
    <property type="term" value="F:RNA binding"/>
    <property type="evidence" value="ECO:0007669"/>
    <property type="project" value="UniProtKB-UniRule"/>
</dbReference>
<dbReference type="InterPro" id="IPR058582">
    <property type="entry name" value="KH_NusA_2nd"/>
</dbReference>
<evidence type="ECO:0000256" key="2">
    <source>
        <dbReference type="ARBA" id="ARBA00022490"/>
    </source>
</evidence>
<evidence type="ECO:0000256" key="1">
    <source>
        <dbReference type="ARBA" id="ARBA00022472"/>
    </source>
</evidence>
<keyword evidence="4 6" id="KW-0805">Transcription regulation</keyword>
<evidence type="ECO:0000256" key="7">
    <source>
        <dbReference type="SAM" id="MobiDB-lite"/>
    </source>
</evidence>
<dbReference type="Gene3D" id="2.40.50.140">
    <property type="entry name" value="Nucleic acid-binding proteins"/>
    <property type="match status" value="1"/>
</dbReference>
<keyword evidence="5 6" id="KW-0804">Transcription</keyword>
<dbReference type="SUPFAM" id="SSF54814">
    <property type="entry name" value="Prokaryotic type KH domain (KH-domain type II)"/>
    <property type="match status" value="2"/>
</dbReference>
<evidence type="ECO:0000256" key="6">
    <source>
        <dbReference type="HAMAP-Rule" id="MF_00945"/>
    </source>
</evidence>
<dbReference type="NCBIfam" id="TIGR01953">
    <property type="entry name" value="NusA"/>
    <property type="match status" value="1"/>
</dbReference>
<keyword evidence="6" id="KW-0889">Transcription antitermination</keyword>
<evidence type="ECO:0000256" key="4">
    <source>
        <dbReference type="ARBA" id="ARBA00023015"/>
    </source>
</evidence>
<evidence type="ECO:0000313" key="12">
    <source>
        <dbReference type="Proteomes" id="UP000009072"/>
    </source>
</evidence>
<dbReference type="HOGENOM" id="CLU_029242_2_5_14"/>
<comment type="function">
    <text evidence="6">Participates in both transcription termination and antitermination.</text>
</comment>